<gene>
    <name evidence="1" type="ORF">VP1G_11275</name>
</gene>
<proteinExistence type="predicted"/>
<dbReference type="AlphaFoldDB" id="A0A194VAN7"/>
<sequence length="70" mass="7919">MDGLLGLSVHYNSGPASFPEPESAPGLKALCSFRVLYARAIYWFNRHEYQPRDNALSTRRLPTLVEEVIP</sequence>
<organism evidence="1 2">
    <name type="scientific">Cytospora mali</name>
    <name type="common">Apple Valsa canker fungus</name>
    <name type="synonym">Valsa mali</name>
    <dbReference type="NCBI Taxonomy" id="578113"/>
    <lineage>
        <taxon>Eukaryota</taxon>
        <taxon>Fungi</taxon>
        <taxon>Dikarya</taxon>
        <taxon>Ascomycota</taxon>
        <taxon>Pezizomycotina</taxon>
        <taxon>Sordariomycetes</taxon>
        <taxon>Sordariomycetidae</taxon>
        <taxon>Diaporthales</taxon>
        <taxon>Cytosporaceae</taxon>
        <taxon>Cytospora</taxon>
    </lineage>
</organism>
<dbReference type="Proteomes" id="UP000078576">
    <property type="component" value="Unassembled WGS sequence"/>
</dbReference>
<keyword evidence="2" id="KW-1185">Reference proteome</keyword>
<evidence type="ECO:0000313" key="1">
    <source>
        <dbReference type="EMBL" id="KUI60861.1"/>
    </source>
</evidence>
<evidence type="ECO:0000313" key="2">
    <source>
        <dbReference type="Proteomes" id="UP000078576"/>
    </source>
</evidence>
<reference evidence="2" key="1">
    <citation type="submission" date="2014-12" db="EMBL/GenBank/DDBJ databases">
        <title>Genome Sequence of Valsa Canker Pathogens Uncovers a Specific Adaption of Colonization on Woody Bark.</title>
        <authorList>
            <person name="Yin Z."/>
            <person name="Liu H."/>
            <person name="Gao X."/>
            <person name="Li Z."/>
            <person name="Song N."/>
            <person name="Ke X."/>
            <person name="Dai Q."/>
            <person name="Wu Y."/>
            <person name="Sun Y."/>
            <person name="Xu J.-R."/>
            <person name="Kang Z.K."/>
            <person name="Wang L."/>
            <person name="Huang L."/>
        </authorList>
    </citation>
    <scope>NUCLEOTIDE SEQUENCE [LARGE SCALE GENOMIC DNA]</scope>
    <source>
        <strain evidence="2">SXYL134</strain>
    </source>
</reference>
<name>A0A194VAN7_CYTMA</name>
<accession>A0A194VAN7</accession>
<dbReference type="EMBL" id="KN714761">
    <property type="protein sequence ID" value="KUI60861.1"/>
    <property type="molecule type" value="Genomic_DNA"/>
</dbReference>
<protein>
    <submittedName>
        <fullName evidence="1">Uncharacterized protein</fullName>
    </submittedName>
</protein>